<proteinExistence type="predicted"/>
<evidence type="ECO:0000313" key="2">
    <source>
        <dbReference type="Proteomes" id="UP000189796"/>
    </source>
</evidence>
<dbReference type="AlphaFoldDB" id="A0A1M5T2N4"/>
<accession>A0A1M5T2N4</accession>
<gene>
    <name evidence="1" type="ORF">SAMN05443248_4847</name>
</gene>
<reference evidence="1 2" key="1">
    <citation type="submission" date="2016-11" db="EMBL/GenBank/DDBJ databases">
        <authorList>
            <person name="Jaros S."/>
            <person name="Januszkiewicz K."/>
            <person name="Wedrychowicz H."/>
        </authorList>
    </citation>
    <scope>NUCLEOTIDE SEQUENCE [LARGE SCALE GENOMIC DNA]</scope>
    <source>
        <strain evidence="1 2">GAS138</strain>
    </source>
</reference>
<sequence length="32" mass="3783">MATKHLVVGVDWYRPYSLLEAQKTAHEALIRW</sequence>
<dbReference type="EMBL" id="LT670817">
    <property type="protein sequence ID" value="SHH44997.1"/>
    <property type="molecule type" value="Genomic_DNA"/>
</dbReference>
<evidence type="ECO:0000313" key="1">
    <source>
        <dbReference type="EMBL" id="SHH44997.1"/>
    </source>
</evidence>
<protein>
    <submittedName>
        <fullName evidence="1">Uncharacterized protein</fullName>
    </submittedName>
</protein>
<name>A0A1M5T2N4_9BRAD</name>
<dbReference type="Proteomes" id="UP000189796">
    <property type="component" value="Chromosome I"/>
</dbReference>
<organism evidence="1 2">
    <name type="scientific">Bradyrhizobium erythrophlei</name>
    <dbReference type="NCBI Taxonomy" id="1437360"/>
    <lineage>
        <taxon>Bacteria</taxon>
        <taxon>Pseudomonadati</taxon>
        <taxon>Pseudomonadota</taxon>
        <taxon>Alphaproteobacteria</taxon>
        <taxon>Hyphomicrobiales</taxon>
        <taxon>Nitrobacteraceae</taxon>
        <taxon>Bradyrhizobium</taxon>
    </lineage>
</organism>